<keyword evidence="1" id="KW-0175">Coiled coil</keyword>
<evidence type="ECO:0000313" key="4">
    <source>
        <dbReference type="Proteomes" id="UP000223606"/>
    </source>
</evidence>
<keyword evidence="4" id="KW-1185">Reference proteome</keyword>
<sequence length="129" mass="14045">MSRIVNLLLVCLMVLAAAAVYDMKYEAEAAAERVSALERDVAAEQERISLLKATWAALTRPERLQELVTRHQDTLHLQPMDPSQLATIADIPDASIIAGAGAEASQKDDEIVTGSVRRAPEPPEPEVED</sequence>
<feature type="region of interest" description="Disordered" evidence="2">
    <location>
        <begin position="99"/>
        <end position="129"/>
    </location>
</feature>
<accession>A0A2C9D870</accession>
<proteinExistence type="predicted"/>
<feature type="coiled-coil region" evidence="1">
    <location>
        <begin position="27"/>
        <end position="54"/>
    </location>
</feature>
<organism evidence="3 4">
    <name type="scientific">Hartmannibacter diazotrophicus</name>
    <dbReference type="NCBI Taxonomy" id="1482074"/>
    <lineage>
        <taxon>Bacteria</taxon>
        <taxon>Pseudomonadati</taxon>
        <taxon>Pseudomonadota</taxon>
        <taxon>Alphaproteobacteria</taxon>
        <taxon>Hyphomicrobiales</taxon>
        <taxon>Pleomorphomonadaceae</taxon>
        <taxon>Hartmannibacter</taxon>
    </lineage>
</organism>
<gene>
    <name evidence="3" type="ORF">HDIA_2983</name>
</gene>
<evidence type="ECO:0000313" key="3">
    <source>
        <dbReference type="EMBL" id="SON56524.1"/>
    </source>
</evidence>
<reference evidence="4" key="1">
    <citation type="submission" date="2017-09" db="EMBL/GenBank/DDBJ databases">
        <title>Genome sequence of Nannocystis excedens DSM 71.</title>
        <authorList>
            <person name="Blom J."/>
        </authorList>
    </citation>
    <scope>NUCLEOTIDE SEQUENCE [LARGE SCALE GENOMIC DNA]</scope>
    <source>
        <strain evidence="4">type strain: E19</strain>
    </source>
</reference>
<evidence type="ECO:0000256" key="1">
    <source>
        <dbReference type="SAM" id="Coils"/>
    </source>
</evidence>
<dbReference type="KEGG" id="hdi:HDIA_2983"/>
<name>A0A2C9D870_9HYPH</name>
<dbReference type="Proteomes" id="UP000223606">
    <property type="component" value="Chromosome 1"/>
</dbReference>
<evidence type="ECO:0000256" key="2">
    <source>
        <dbReference type="SAM" id="MobiDB-lite"/>
    </source>
</evidence>
<dbReference type="AlphaFoldDB" id="A0A2C9D870"/>
<dbReference type="EMBL" id="LT960614">
    <property type="protein sequence ID" value="SON56524.1"/>
    <property type="molecule type" value="Genomic_DNA"/>
</dbReference>
<protein>
    <submittedName>
        <fullName evidence="3">Putative secreted (Periplasmic) protein</fullName>
    </submittedName>
</protein>